<protein>
    <submittedName>
        <fullName evidence="2">Uncharacterized protein</fullName>
    </submittedName>
</protein>
<reference evidence="3" key="1">
    <citation type="journal article" date="2013" name="Nature">
        <title>Draft genome of the wheat A-genome progenitor Triticum urartu.</title>
        <authorList>
            <person name="Ling H.Q."/>
            <person name="Zhao S."/>
            <person name="Liu D."/>
            <person name="Wang J."/>
            <person name="Sun H."/>
            <person name="Zhang C."/>
            <person name="Fan H."/>
            <person name="Li D."/>
            <person name="Dong L."/>
            <person name="Tao Y."/>
            <person name="Gao C."/>
            <person name="Wu H."/>
            <person name="Li Y."/>
            <person name="Cui Y."/>
            <person name="Guo X."/>
            <person name="Zheng S."/>
            <person name="Wang B."/>
            <person name="Yu K."/>
            <person name="Liang Q."/>
            <person name="Yang W."/>
            <person name="Lou X."/>
            <person name="Chen J."/>
            <person name="Feng M."/>
            <person name="Jian J."/>
            <person name="Zhang X."/>
            <person name="Luo G."/>
            <person name="Jiang Y."/>
            <person name="Liu J."/>
            <person name="Wang Z."/>
            <person name="Sha Y."/>
            <person name="Zhang B."/>
            <person name="Wu H."/>
            <person name="Tang D."/>
            <person name="Shen Q."/>
            <person name="Xue P."/>
            <person name="Zou S."/>
            <person name="Wang X."/>
            <person name="Liu X."/>
            <person name="Wang F."/>
            <person name="Yang Y."/>
            <person name="An X."/>
            <person name="Dong Z."/>
            <person name="Zhang K."/>
            <person name="Zhang X."/>
            <person name="Luo M.C."/>
            <person name="Dvorak J."/>
            <person name="Tong Y."/>
            <person name="Wang J."/>
            <person name="Yang H."/>
            <person name="Li Z."/>
            <person name="Wang D."/>
            <person name="Zhang A."/>
            <person name="Wang J."/>
        </authorList>
    </citation>
    <scope>NUCLEOTIDE SEQUENCE</scope>
    <source>
        <strain evidence="3">cv. G1812</strain>
    </source>
</reference>
<keyword evidence="3" id="KW-1185">Reference proteome</keyword>
<accession>A0A8R7U4U7</accession>
<reference evidence="2" key="2">
    <citation type="submission" date="2018-03" db="EMBL/GenBank/DDBJ databases">
        <title>The Triticum urartu genome reveals the dynamic nature of wheat genome evolution.</title>
        <authorList>
            <person name="Ling H."/>
            <person name="Ma B."/>
            <person name="Shi X."/>
            <person name="Liu H."/>
            <person name="Dong L."/>
            <person name="Sun H."/>
            <person name="Cao Y."/>
            <person name="Gao Q."/>
            <person name="Zheng S."/>
            <person name="Li Y."/>
            <person name="Yu Y."/>
            <person name="Du H."/>
            <person name="Qi M."/>
            <person name="Li Y."/>
            <person name="Yu H."/>
            <person name="Cui Y."/>
            <person name="Wang N."/>
            <person name="Chen C."/>
            <person name="Wu H."/>
            <person name="Zhao Y."/>
            <person name="Zhang J."/>
            <person name="Li Y."/>
            <person name="Zhou W."/>
            <person name="Zhang B."/>
            <person name="Hu W."/>
            <person name="Eijk M."/>
            <person name="Tang J."/>
            <person name="Witsenboer H."/>
            <person name="Zhao S."/>
            <person name="Li Z."/>
            <person name="Zhang A."/>
            <person name="Wang D."/>
            <person name="Liang C."/>
        </authorList>
    </citation>
    <scope>NUCLEOTIDE SEQUENCE [LARGE SCALE GENOMIC DNA]</scope>
    <source>
        <strain evidence="2">cv. G1812</strain>
    </source>
</reference>
<dbReference type="EnsemblPlants" id="TuG1812G0400000591.01.T01">
    <property type="protein sequence ID" value="TuG1812G0400000591.01.T01.cds296000"/>
    <property type="gene ID" value="TuG1812G0400000591.01"/>
</dbReference>
<dbReference type="AlphaFoldDB" id="A0A8R7U4U7"/>
<evidence type="ECO:0000313" key="3">
    <source>
        <dbReference type="Proteomes" id="UP000015106"/>
    </source>
</evidence>
<dbReference type="Proteomes" id="UP000015106">
    <property type="component" value="Chromosome 4"/>
</dbReference>
<name>A0A8R7U4U7_TRIUA</name>
<proteinExistence type="predicted"/>
<feature type="region of interest" description="Disordered" evidence="1">
    <location>
        <begin position="61"/>
        <end position="94"/>
    </location>
</feature>
<sequence>MILITDQHHHMHVSRDQHILTNISFLIYFGHGKMQVHIFYQEEMNRTSMDGYKIGLYRHTNRSRFSPSRTTRVTSRGLQSNPIGRASESGTHRE</sequence>
<reference evidence="2" key="3">
    <citation type="submission" date="2022-06" db="UniProtKB">
        <authorList>
            <consortium name="EnsemblPlants"/>
        </authorList>
    </citation>
    <scope>IDENTIFICATION</scope>
</reference>
<evidence type="ECO:0000256" key="1">
    <source>
        <dbReference type="SAM" id="MobiDB-lite"/>
    </source>
</evidence>
<dbReference type="Gramene" id="TuG1812G0400000591.01.T01">
    <property type="protein sequence ID" value="TuG1812G0400000591.01.T01.cds296000"/>
    <property type="gene ID" value="TuG1812G0400000591.01"/>
</dbReference>
<feature type="compositionally biased region" description="Polar residues" evidence="1">
    <location>
        <begin position="63"/>
        <end position="82"/>
    </location>
</feature>
<evidence type="ECO:0000313" key="2">
    <source>
        <dbReference type="EnsemblPlants" id="TuG1812G0400000591.01.T01.cds296000"/>
    </source>
</evidence>
<organism evidence="2 3">
    <name type="scientific">Triticum urartu</name>
    <name type="common">Red wild einkorn</name>
    <name type="synonym">Crithodium urartu</name>
    <dbReference type="NCBI Taxonomy" id="4572"/>
    <lineage>
        <taxon>Eukaryota</taxon>
        <taxon>Viridiplantae</taxon>
        <taxon>Streptophyta</taxon>
        <taxon>Embryophyta</taxon>
        <taxon>Tracheophyta</taxon>
        <taxon>Spermatophyta</taxon>
        <taxon>Magnoliopsida</taxon>
        <taxon>Liliopsida</taxon>
        <taxon>Poales</taxon>
        <taxon>Poaceae</taxon>
        <taxon>BOP clade</taxon>
        <taxon>Pooideae</taxon>
        <taxon>Triticodae</taxon>
        <taxon>Triticeae</taxon>
        <taxon>Triticinae</taxon>
        <taxon>Triticum</taxon>
    </lineage>
</organism>